<name>A0A0E0AA34_9ORYZ</name>
<sequence length="114" mass="12597">MEKEMNLSRVIHLIPPIKSPFLSAFFPNTFHRAPCDHSLTTARDHRCEAPRSGLEVGGSGGRVVLPPSPLRESRTAGRWEPRVEHFRVSPTASHLCFVCTAPCVAALRRLSILG</sequence>
<dbReference type="Proteomes" id="UP000026961">
    <property type="component" value="Chromosome 6"/>
</dbReference>
<dbReference type="Gramene" id="OGLUM06G17100.1">
    <property type="protein sequence ID" value="OGLUM06G17100.1"/>
    <property type="gene ID" value="OGLUM06G17100"/>
</dbReference>
<evidence type="ECO:0000313" key="2">
    <source>
        <dbReference type="EnsemblPlants" id="OGLUM06G17100.1"/>
    </source>
</evidence>
<organism evidence="2">
    <name type="scientific">Oryza glumipatula</name>
    <dbReference type="NCBI Taxonomy" id="40148"/>
    <lineage>
        <taxon>Eukaryota</taxon>
        <taxon>Viridiplantae</taxon>
        <taxon>Streptophyta</taxon>
        <taxon>Embryophyta</taxon>
        <taxon>Tracheophyta</taxon>
        <taxon>Spermatophyta</taxon>
        <taxon>Magnoliopsida</taxon>
        <taxon>Liliopsida</taxon>
        <taxon>Poales</taxon>
        <taxon>Poaceae</taxon>
        <taxon>BOP clade</taxon>
        <taxon>Oryzoideae</taxon>
        <taxon>Oryzeae</taxon>
        <taxon>Oryzinae</taxon>
        <taxon>Oryza</taxon>
    </lineage>
</organism>
<feature type="region of interest" description="Disordered" evidence="1">
    <location>
        <begin position="50"/>
        <end position="76"/>
    </location>
</feature>
<proteinExistence type="predicted"/>
<protein>
    <submittedName>
        <fullName evidence="2">Uncharacterized protein</fullName>
    </submittedName>
</protein>
<dbReference type="EnsemblPlants" id="OGLUM06G17100.1">
    <property type="protein sequence ID" value="OGLUM06G17100.1"/>
    <property type="gene ID" value="OGLUM06G17100"/>
</dbReference>
<evidence type="ECO:0000256" key="1">
    <source>
        <dbReference type="SAM" id="MobiDB-lite"/>
    </source>
</evidence>
<keyword evidence="3" id="KW-1185">Reference proteome</keyword>
<accession>A0A0E0AA34</accession>
<reference evidence="2" key="2">
    <citation type="submission" date="2018-05" db="EMBL/GenBank/DDBJ databases">
        <title>OgluRS3 (Oryza glumaepatula Reference Sequence Version 3).</title>
        <authorList>
            <person name="Zhang J."/>
            <person name="Kudrna D."/>
            <person name="Lee S."/>
            <person name="Talag J."/>
            <person name="Welchert J."/>
            <person name="Wing R.A."/>
        </authorList>
    </citation>
    <scope>NUCLEOTIDE SEQUENCE [LARGE SCALE GENOMIC DNA]</scope>
</reference>
<dbReference type="HOGENOM" id="CLU_170633_0_0_1"/>
<reference evidence="2" key="1">
    <citation type="submission" date="2015-04" db="UniProtKB">
        <authorList>
            <consortium name="EnsemblPlants"/>
        </authorList>
    </citation>
    <scope>IDENTIFICATION</scope>
</reference>
<evidence type="ECO:0000313" key="3">
    <source>
        <dbReference type="Proteomes" id="UP000026961"/>
    </source>
</evidence>
<dbReference type="AlphaFoldDB" id="A0A0E0AA34"/>